<gene>
    <name evidence="1" type="ORF">WMY93_027646</name>
</gene>
<accession>A0AAW0N3R4</accession>
<proteinExistence type="predicted"/>
<protein>
    <submittedName>
        <fullName evidence="1">Uncharacterized protein</fullName>
    </submittedName>
</protein>
<keyword evidence="2" id="KW-1185">Reference proteome</keyword>
<sequence length="52" mass="6238">MQLHFTKDVLPDSVTNDFQNLNKLNEQQFRRLIEILFQFLLEPKEVCVCGVW</sequence>
<comment type="caution">
    <text evidence="1">The sequence shown here is derived from an EMBL/GenBank/DDBJ whole genome shotgun (WGS) entry which is preliminary data.</text>
</comment>
<dbReference type="Proteomes" id="UP001460270">
    <property type="component" value="Unassembled WGS sequence"/>
</dbReference>
<dbReference type="AlphaFoldDB" id="A0AAW0N3R4"/>
<evidence type="ECO:0000313" key="1">
    <source>
        <dbReference type="EMBL" id="KAK7884523.1"/>
    </source>
</evidence>
<name>A0AAW0N3R4_9GOBI</name>
<organism evidence="1 2">
    <name type="scientific">Mugilogobius chulae</name>
    <name type="common">yellowstripe goby</name>
    <dbReference type="NCBI Taxonomy" id="88201"/>
    <lineage>
        <taxon>Eukaryota</taxon>
        <taxon>Metazoa</taxon>
        <taxon>Chordata</taxon>
        <taxon>Craniata</taxon>
        <taxon>Vertebrata</taxon>
        <taxon>Euteleostomi</taxon>
        <taxon>Actinopterygii</taxon>
        <taxon>Neopterygii</taxon>
        <taxon>Teleostei</taxon>
        <taxon>Neoteleostei</taxon>
        <taxon>Acanthomorphata</taxon>
        <taxon>Gobiaria</taxon>
        <taxon>Gobiiformes</taxon>
        <taxon>Gobioidei</taxon>
        <taxon>Gobiidae</taxon>
        <taxon>Gobionellinae</taxon>
        <taxon>Mugilogobius</taxon>
    </lineage>
</organism>
<reference evidence="2" key="1">
    <citation type="submission" date="2024-04" db="EMBL/GenBank/DDBJ databases">
        <title>Salinicola lusitanus LLJ914,a marine bacterium isolated from the Okinawa Trough.</title>
        <authorList>
            <person name="Li J."/>
        </authorList>
    </citation>
    <scope>NUCLEOTIDE SEQUENCE [LARGE SCALE GENOMIC DNA]</scope>
</reference>
<dbReference type="EMBL" id="JBBPFD010000020">
    <property type="protein sequence ID" value="KAK7884523.1"/>
    <property type="molecule type" value="Genomic_DNA"/>
</dbReference>
<evidence type="ECO:0000313" key="2">
    <source>
        <dbReference type="Proteomes" id="UP001460270"/>
    </source>
</evidence>